<evidence type="ECO:0008006" key="3">
    <source>
        <dbReference type="Google" id="ProtNLM"/>
    </source>
</evidence>
<dbReference type="SUPFAM" id="SSF52540">
    <property type="entry name" value="P-loop containing nucleoside triphosphate hydrolases"/>
    <property type="match status" value="1"/>
</dbReference>
<proteinExistence type="predicted"/>
<keyword evidence="2" id="KW-1185">Reference proteome</keyword>
<sequence>MAASLEVELGFPVVSKDAIKEAFADLVSVQMDTRRLGALASDVMWSLVGMVDGPVIVESFWARGRDEEFFRRGVADAGIDVAVEVWCEVSVETARRRFEERPRHPVHQDTERGFEWEQLVRAARPISQFPTIIVNTDAPVDMPKLVVELRAALDLSAQT</sequence>
<reference evidence="2" key="1">
    <citation type="journal article" date="2019" name="Int. J. Syst. Evol. Microbiol.">
        <title>The Global Catalogue of Microorganisms (GCM) 10K type strain sequencing project: providing services to taxonomists for standard genome sequencing and annotation.</title>
        <authorList>
            <consortium name="The Broad Institute Genomics Platform"/>
            <consortium name="The Broad Institute Genome Sequencing Center for Infectious Disease"/>
            <person name="Wu L."/>
            <person name="Ma J."/>
        </authorList>
    </citation>
    <scope>NUCLEOTIDE SEQUENCE [LARGE SCALE GENOMIC DNA]</scope>
    <source>
        <strain evidence="2">JCM 16949</strain>
    </source>
</reference>
<comment type="caution">
    <text evidence="1">The sequence shown here is derived from an EMBL/GenBank/DDBJ whole genome shotgun (WGS) entry which is preliminary data.</text>
</comment>
<dbReference type="Gene3D" id="3.40.50.300">
    <property type="entry name" value="P-loop containing nucleotide triphosphate hydrolases"/>
    <property type="match status" value="1"/>
</dbReference>
<evidence type="ECO:0000313" key="1">
    <source>
        <dbReference type="EMBL" id="GAA3747221.1"/>
    </source>
</evidence>
<evidence type="ECO:0000313" key="2">
    <source>
        <dbReference type="Proteomes" id="UP001501004"/>
    </source>
</evidence>
<dbReference type="InterPro" id="IPR027417">
    <property type="entry name" value="P-loop_NTPase"/>
</dbReference>
<protein>
    <recommendedName>
        <fullName evidence="3">Kinase</fullName>
    </recommendedName>
</protein>
<dbReference type="EMBL" id="BAABAE010000003">
    <property type="protein sequence ID" value="GAA3747221.1"/>
    <property type="molecule type" value="Genomic_DNA"/>
</dbReference>
<accession>A0ABP7FVX9</accession>
<name>A0ABP7FVX9_9MICO</name>
<gene>
    <name evidence="1" type="ORF">GCM10022239_23390</name>
</gene>
<dbReference type="Proteomes" id="UP001501004">
    <property type="component" value="Unassembled WGS sequence"/>
</dbReference>
<organism evidence="1 2">
    <name type="scientific">Leifsonella bigeumensis</name>
    <dbReference type="NCBI Taxonomy" id="433643"/>
    <lineage>
        <taxon>Bacteria</taxon>
        <taxon>Bacillati</taxon>
        <taxon>Actinomycetota</taxon>
        <taxon>Actinomycetes</taxon>
        <taxon>Micrococcales</taxon>
        <taxon>Microbacteriaceae</taxon>
        <taxon>Leifsonella</taxon>
    </lineage>
</organism>